<feature type="compositionally biased region" description="Acidic residues" evidence="1">
    <location>
        <begin position="144"/>
        <end position="159"/>
    </location>
</feature>
<sequence>MTVPEKAKFELKGLDADNWFKFIEGYDEYQAQGGRLHHLYGIQNFRKLYALLERTKMRSPICLTTYEKYVTEFLKIVDRVRSPIKPIRKTIIKFFKNGLDDNLARDVQAVVDENRFIGHSKHTEDESIAMTEEAPSTDVQVQEDLVDSAEEEVESDYVEEPLRRRGALTQLQEDLIQQQAQEAAQTAQPETGEEPNSEDEGRKEEDCWKKYPGKRPEKSKDKVMTIGDLKKVSRRKVELNGLPGEALMDSGAGRNYLNKKMYDQILSKGAVVRKNVSEISMADGRKLRCELECDLKLKVFTDEEASSVVAVSRPATFVVFDDLAEEIVIGLETQKELEINRIEELKMSEIPEEPIAMAEIENERIRGIVDKHEATFGEVSSSPARMEKMVIKTKDTKPVKTKVGRASQEKEKFLRKFVKELDKNIVEEIPTSEYLSPAFVELSTESWAAFVRDFKHYASLGGTKQWPELVDAVVLTLISDLSKVKDFKNKVARKQAFDMVDKVFASTSEINLYDRLRKINGGETGCSREEIRDIFIQGLFKKRLRDCVSAICVEGTTLSETISTATKETTRLHSLELEHAALNEDESSSAALPGHVSRTRIVCQFCGKVGHSAAVCRNIPGKRRFTGKRDDQFKASMKKKHRWVTSKDPNYSRYYPDIGLRDENHGGFSTHHDHNALISSDLRLRKRRFRKLICEKAIIHFISIHYVCSFLDIELQQAIRDLPEPLRLAPSTMYQETTSLLLDDLELIKTKFVKPPYAIILDKSISRGKSVLAILV</sequence>
<feature type="region of interest" description="Disordered" evidence="1">
    <location>
        <begin position="122"/>
        <end position="162"/>
    </location>
</feature>
<accession>A0ABQ5JWX6</accession>
<dbReference type="EMBL" id="BQXS01011916">
    <property type="protein sequence ID" value="GKT18135.1"/>
    <property type="molecule type" value="Genomic_DNA"/>
</dbReference>
<reference evidence="2" key="1">
    <citation type="submission" date="2022-03" db="EMBL/GenBank/DDBJ databases">
        <title>Draft genome sequence of Aduncisulcus paluster, a free-living microaerophilic Fornicata.</title>
        <authorList>
            <person name="Yuyama I."/>
            <person name="Kume K."/>
            <person name="Tamura T."/>
            <person name="Inagaki Y."/>
            <person name="Hashimoto T."/>
        </authorList>
    </citation>
    <scope>NUCLEOTIDE SEQUENCE</scope>
    <source>
        <strain evidence="2">NY0171</strain>
    </source>
</reference>
<evidence type="ECO:0000256" key="1">
    <source>
        <dbReference type="SAM" id="MobiDB-lite"/>
    </source>
</evidence>
<evidence type="ECO:0000313" key="3">
    <source>
        <dbReference type="Proteomes" id="UP001057375"/>
    </source>
</evidence>
<keyword evidence="3" id="KW-1185">Reference proteome</keyword>
<evidence type="ECO:0000313" key="2">
    <source>
        <dbReference type="EMBL" id="GKT18135.1"/>
    </source>
</evidence>
<organism evidence="2 3">
    <name type="scientific">Aduncisulcus paluster</name>
    <dbReference type="NCBI Taxonomy" id="2918883"/>
    <lineage>
        <taxon>Eukaryota</taxon>
        <taxon>Metamonada</taxon>
        <taxon>Carpediemonas-like organisms</taxon>
        <taxon>Aduncisulcus</taxon>
    </lineage>
</organism>
<dbReference type="Proteomes" id="UP001057375">
    <property type="component" value="Unassembled WGS sequence"/>
</dbReference>
<feature type="compositionally biased region" description="Low complexity" evidence="1">
    <location>
        <begin position="177"/>
        <end position="190"/>
    </location>
</feature>
<protein>
    <recommendedName>
        <fullName evidence="4">CCHC-type domain-containing protein</fullName>
    </recommendedName>
</protein>
<proteinExistence type="predicted"/>
<dbReference type="Gene3D" id="2.40.70.10">
    <property type="entry name" value="Acid Proteases"/>
    <property type="match status" value="1"/>
</dbReference>
<dbReference type="InterPro" id="IPR021109">
    <property type="entry name" value="Peptidase_aspartic_dom_sf"/>
</dbReference>
<evidence type="ECO:0008006" key="4">
    <source>
        <dbReference type="Google" id="ProtNLM"/>
    </source>
</evidence>
<name>A0ABQ5JWX6_9EUKA</name>
<feature type="compositionally biased region" description="Basic and acidic residues" evidence="1">
    <location>
        <begin position="199"/>
        <end position="220"/>
    </location>
</feature>
<feature type="region of interest" description="Disordered" evidence="1">
    <location>
        <begin position="177"/>
        <end position="220"/>
    </location>
</feature>
<comment type="caution">
    <text evidence="2">The sequence shown here is derived from an EMBL/GenBank/DDBJ whole genome shotgun (WGS) entry which is preliminary data.</text>
</comment>
<gene>
    <name evidence="2" type="ORF">ADUPG1_011246</name>
</gene>